<keyword evidence="2" id="KW-1185">Reference proteome</keyword>
<gene>
    <name evidence="1" type="ORF">CCO02nite_15880</name>
</gene>
<dbReference type="EMBL" id="BJWG01000006">
    <property type="protein sequence ID" value="GEL94930.1"/>
    <property type="molecule type" value="Genomic_DNA"/>
</dbReference>
<dbReference type="AlphaFoldDB" id="A0A511JAB7"/>
<proteinExistence type="predicted"/>
<comment type="caution">
    <text evidence="1">The sequence shown here is derived from an EMBL/GenBank/DDBJ whole genome shotgun (WGS) entry which is preliminary data.</text>
</comment>
<protein>
    <submittedName>
        <fullName evidence="1">Uncharacterized protein</fullName>
    </submittedName>
</protein>
<evidence type="ECO:0000313" key="2">
    <source>
        <dbReference type="Proteomes" id="UP000321720"/>
    </source>
</evidence>
<dbReference type="Proteomes" id="UP000321720">
    <property type="component" value="Unassembled WGS sequence"/>
</dbReference>
<evidence type="ECO:0000313" key="1">
    <source>
        <dbReference type="EMBL" id="GEL94930.1"/>
    </source>
</evidence>
<name>A0A511JAB7_9CELL</name>
<reference evidence="1 2" key="1">
    <citation type="submission" date="2019-07" db="EMBL/GenBank/DDBJ databases">
        <title>Whole genome shotgun sequence of Cellulomonas composti NBRC 100758.</title>
        <authorList>
            <person name="Hosoyama A."/>
            <person name="Uohara A."/>
            <person name="Ohji S."/>
            <person name="Ichikawa N."/>
        </authorList>
    </citation>
    <scope>NUCLEOTIDE SEQUENCE [LARGE SCALE GENOMIC DNA]</scope>
    <source>
        <strain evidence="1 2">NBRC 100758</strain>
    </source>
</reference>
<sequence>MESGAVVVPAVPETRLSRGSPKVGLLLKTGLATSSSGRLCRGRAAGGRILWWDSLYGTHAATRAFPVGTTVGGYRNARAAL</sequence>
<accession>A0A511JAB7</accession>
<organism evidence="1 2">
    <name type="scientific">Cellulomonas composti</name>
    <dbReference type="NCBI Taxonomy" id="266130"/>
    <lineage>
        <taxon>Bacteria</taxon>
        <taxon>Bacillati</taxon>
        <taxon>Actinomycetota</taxon>
        <taxon>Actinomycetes</taxon>
        <taxon>Micrococcales</taxon>
        <taxon>Cellulomonadaceae</taxon>
        <taxon>Cellulomonas</taxon>
    </lineage>
</organism>